<dbReference type="PANTHER" id="PTHR24216:SF65">
    <property type="entry name" value="PAXILLIN-LIKE PROTEIN 1"/>
    <property type="match status" value="1"/>
</dbReference>
<evidence type="ECO:0000256" key="3">
    <source>
        <dbReference type="SAM" id="MobiDB-lite"/>
    </source>
</evidence>
<feature type="compositionally biased region" description="Pro residues" evidence="3">
    <location>
        <begin position="60"/>
        <end position="80"/>
    </location>
</feature>
<dbReference type="EMBL" id="CP010519">
    <property type="protein sequence ID" value="AJE84686.1"/>
    <property type="molecule type" value="Genomic_DNA"/>
</dbReference>
<accession>A0A0B5F1B8</accession>
<evidence type="ECO:0000313" key="6">
    <source>
        <dbReference type="Proteomes" id="UP000031523"/>
    </source>
</evidence>
<keyword evidence="6" id="KW-1185">Reference proteome</keyword>
<dbReference type="Pfam" id="PF13490">
    <property type="entry name" value="zf-HC2"/>
    <property type="match status" value="1"/>
</dbReference>
<feature type="region of interest" description="Disordered" evidence="3">
    <location>
        <begin position="1"/>
        <end position="81"/>
    </location>
</feature>
<dbReference type="SUPFAM" id="SSF109854">
    <property type="entry name" value="DinB/YfiT-like putative metalloenzymes"/>
    <property type="match status" value="1"/>
</dbReference>
<feature type="domain" description="Putative zinc-finger" evidence="4">
    <location>
        <begin position="86"/>
        <end position="115"/>
    </location>
</feature>
<dbReference type="Gene3D" id="1.10.10.1320">
    <property type="entry name" value="Anti-sigma factor, zinc-finger domain"/>
    <property type="match status" value="1"/>
</dbReference>
<dbReference type="InterPro" id="IPR034660">
    <property type="entry name" value="DinB/YfiT-like"/>
</dbReference>
<keyword evidence="1" id="KW-0805">Transcription regulation</keyword>
<dbReference type="InterPro" id="IPR041916">
    <property type="entry name" value="Anti_sigma_zinc_sf"/>
</dbReference>
<gene>
    <name evidence="5" type="ORF">SLNWT_4310</name>
</gene>
<feature type="compositionally biased region" description="Pro residues" evidence="3">
    <location>
        <begin position="37"/>
        <end position="52"/>
    </location>
</feature>
<dbReference type="InterPro" id="IPR027383">
    <property type="entry name" value="Znf_put"/>
</dbReference>
<dbReference type="KEGG" id="sals:SLNWT_4310"/>
<keyword evidence="2" id="KW-0804">Transcription</keyword>
<protein>
    <recommendedName>
        <fullName evidence="4">Putative zinc-finger domain-containing protein</fullName>
    </recommendedName>
</protein>
<organism evidence="5 6">
    <name type="scientific">Streptomyces albus (strain ATCC 21838 / DSM 41398 / FERM P-419 / JCM 4703 / NBRC 107858)</name>
    <dbReference type="NCBI Taxonomy" id="1081613"/>
    <lineage>
        <taxon>Bacteria</taxon>
        <taxon>Bacillati</taxon>
        <taxon>Actinomycetota</taxon>
        <taxon>Actinomycetes</taxon>
        <taxon>Kitasatosporales</taxon>
        <taxon>Streptomycetaceae</taxon>
        <taxon>Streptomyces</taxon>
    </lineage>
</organism>
<dbReference type="AlphaFoldDB" id="A0A0B5F1B8"/>
<dbReference type="Proteomes" id="UP000031523">
    <property type="component" value="Chromosome"/>
</dbReference>
<sequence>MSGDPGRSGPRPEDAPQGAPRIPGQRYPLENGEESLPQPPAPVPPDSAPPGSAPQSSVPPSAPLPPAPQPSASQEPPPLPHQVLKSLLGAWALAACSPRESLSVEEHLGHCGACAEEALRLRQAVELLHPAESLDLDPALRRRVLGKAMEGRPARIPVPRWAEAYDAETARLDALLKDFGTAEWHAGVGLRWYRHDAQVRRKTTVGGVLGHLTAVDGVVARALGLPDPLGGDAAAEAGSAEGTPRERTEEFWRAAAAPMGRELRGPWRDQSHELVRTLAFAGRGSGLLPVSYGGCALPLRDALVDRAFACWVHAGDIAEAVHYPYAPPAPGHLHHMIDLAARLLPTALAARRRDGRGAPVPPRGPGSAGRALRMEVEGAGGGEWLIPLDPPPSGPGGAGPAAGTAASAQQVAGPQAPGQAPPGRQAAGGEAAAEAPPADEVAHIALDGIEFCRLAAGHLPPPEAAAGQHGDREAIREVLFAAAALSRM</sequence>
<feature type="region of interest" description="Disordered" evidence="3">
    <location>
        <begin position="381"/>
        <end position="437"/>
    </location>
</feature>
<evidence type="ECO:0000256" key="1">
    <source>
        <dbReference type="ARBA" id="ARBA00023015"/>
    </source>
</evidence>
<evidence type="ECO:0000313" key="5">
    <source>
        <dbReference type="EMBL" id="AJE84686.1"/>
    </source>
</evidence>
<reference evidence="5 6" key="1">
    <citation type="submission" date="2015-01" db="EMBL/GenBank/DDBJ databases">
        <title>Enhanced salinomycin production by adjusting the supply of polyketide extender units in Streptomyce albus DSM 41398.</title>
        <authorList>
            <person name="Lu C."/>
        </authorList>
    </citation>
    <scope>NUCLEOTIDE SEQUENCE [LARGE SCALE GENOMIC DNA]</scope>
    <source>
        <strain evidence="6">ATCC 21838 / DSM 41398 / FERM P-419 / JCM 4703 / NBRC 107858</strain>
    </source>
</reference>
<dbReference type="PANTHER" id="PTHR24216">
    <property type="entry name" value="PAXILLIN-RELATED"/>
    <property type="match status" value="1"/>
</dbReference>
<feature type="compositionally biased region" description="Low complexity" evidence="3">
    <location>
        <begin position="401"/>
        <end position="437"/>
    </location>
</feature>
<proteinExistence type="predicted"/>
<name>A0A0B5F1B8_STRA4</name>
<evidence type="ECO:0000259" key="4">
    <source>
        <dbReference type="Pfam" id="PF13490"/>
    </source>
</evidence>
<evidence type="ECO:0000256" key="2">
    <source>
        <dbReference type="ARBA" id="ARBA00023163"/>
    </source>
</evidence>